<dbReference type="GO" id="GO:0042797">
    <property type="term" value="P:tRNA transcription by RNA polymerase III"/>
    <property type="evidence" value="ECO:0007669"/>
    <property type="project" value="UniProtKB-ARBA"/>
</dbReference>
<accession>A0A7R9ENI7</accession>
<dbReference type="AlphaFoldDB" id="A0A7R9ENI7"/>
<dbReference type="FunFam" id="3.30.310.10:FF:000002">
    <property type="entry name" value="TATA-box-binding protein 2"/>
    <property type="match status" value="1"/>
</dbReference>
<evidence type="ECO:0000256" key="11">
    <source>
        <dbReference type="ARBA" id="ARBA00042691"/>
    </source>
</evidence>
<comment type="function">
    <text evidence="9">General transcription factor that functions at the core of the DNA-binding multiprotein factor TFIID. Binding of TFIID to the TATA box is the initial transcriptional step of the pre-initiation complex (PIC), playing a role in the activation of eukaryotic genes transcribed by RNA polymerase II.</text>
</comment>
<feature type="region of interest" description="Disordered" evidence="12">
    <location>
        <begin position="1"/>
        <end position="38"/>
    </location>
</feature>
<dbReference type="InterPro" id="IPR000814">
    <property type="entry name" value="TBP"/>
</dbReference>
<organism evidence="13">
    <name type="scientific">Timema bartmani</name>
    <dbReference type="NCBI Taxonomy" id="61472"/>
    <lineage>
        <taxon>Eukaryota</taxon>
        <taxon>Metazoa</taxon>
        <taxon>Ecdysozoa</taxon>
        <taxon>Arthropoda</taxon>
        <taxon>Hexapoda</taxon>
        <taxon>Insecta</taxon>
        <taxon>Pterygota</taxon>
        <taxon>Neoptera</taxon>
        <taxon>Polyneoptera</taxon>
        <taxon>Phasmatodea</taxon>
        <taxon>Timematodea</taxon>
        <taxon>Timematoidea</taxon>
        <taxon>Timematidae</taxon>
        <taxon>Timema</taxon>
    </lineage>
</organism>
<evidence type="ECO:0000313" key="13">
    <source>
        <dbReference type="EMBL" id="CAD7438127.1"/>
    </source>
</evidence>
<evidence type="ECO:0000256" key="4">
    <source>
        <dbReference type="ARBA" id="ARBA00023125"/>
    </source>
</evidence>
<dbReference type="Gene3D" id="3.30.310.10">
    <property type="entry name" value="TATA-Binding Protein"/>
    <property type="match status" value="2"/>
</dbReference>
<dbReference type="SUPFAM" id="SSF55945">
    <property type="entry name" value="TATA-box binding protein-like"/>
    <property type="match status" value="2"/>
</dbReference>
<feature type="compositionally biased region" description="Polar residues" evidence="12">
    <location>
        <begin position="11"/>
        <end position="24"/>
    </location>
</feature>
<evidence type="ECO:0000256" key="10">
    <source>
        <dbReference type="ARBA" id="ARBA00042653"/>
    </source>
</evidence>
<keyword evidence="5" id="KW-0804">Transcription</keyword>
<dbReference type="Pfam" id="PF00352">
    <property type="entry name" value="TBP"/>
    <property type="match status" value="2"/>
</dbReference>
<keyword evidence="4" id="KW-0238">DNA-binding</keyword>
<dbReference type="InterPro" id="IPR012295">
    <property type="entry name" value="TBP_dom_sf"/>
</dbReference>
<dbReference type="GO" id="GO:0001092">
    <property type="term" value="F:TFIIA-class transcription factor complex binding"/>
    <property type="evidence" value="ECO:0007669"/>
    <property type="project" value="UniProtKB-ARBA"/>
</dbReference>
<protein>
    <recommendedName>
        <fullName evidence="3">TATA-box-binding protein</fullName>
    </recommendedName>
    <alternativeName>
        <fullName evidence="7">TATA sequence-binding protein</fullName>
    </alternativeName>
    <alternativeName>
        <fullName evidence="10">TATA-binding factor</fullName>
    </alternativeName>
    <alternativeName>
        <fullName evidence="8">TATA-box factor</fullName>
    </alternativeName>
    <alternativeName>
        <fullName evidence="11">Transcription initiation factor TFIID TBP subunit</fullName>
    </alternativeName>
</protein>
<dbReference type="PRINTS" id="PR00686">
    <property type="entry name" value="TIFACTORIID"/>
</dbReference>
<comment type="similarity">
    <text evidence="2">Belongs to the TBP family.</text>
</comment>
<keyword evidence="6" id="KW-0539">Nucleus</keyword>
<name>A0A7R9ENI7_9NEOP</name>
<dbReference type="PANTHER" id="PTHR10126">
    <property type="entry name" value="TATA-BOX BINDING PROTEIN"/>
    <property type="match status" value="1"/>
</dbReference>
<evidence type="ECO:0000256" key="12">
    <source>
        <dbReference type="SAM" id="MobiDB-lite"/>
    </source>
</evidence>
<dbReference type="InterPro" id="IPR030491">
    <property type="entry name" value="TBP_CS"/>
</dbReference>
<dbReference type="InterPro" id="IPR033710">
    <property type="entry name" value="TBP_eukaryotic"/>
</dbReference>
<dbReference type="GO" id="GO:0006352">
    <property type="term" value="P:DNA-templated transcription initiation"/>
    <property type="evidence" value="ECO:0007669"/>
    <property type="project" value="InterPro"/>
</dbReference>
<proteinExistence type="inferred from homology"/>
<evidence type="ECO:0000256" key="2">
    <source>
        <dbReference type="ARBA" id="ARBA00005560"/>
    </source>
</evidence>
<evidence type="ECO:0000256" key="8">
    <source>
        <dbReference type="ARBA" id="ARBA00033017"/>
    </source>
</evidence>
<dbReference type="GO" id="GO:0005634">
    <property type="term" value="C:nucleus"/>
    <property type="evidence" value="ECO:0007669"/>
    <property type="project" value="UniProtKB-SubCell"/>
</dbReference>
<dbReference type="CDD" id="cd04516">
    <property type="entry name" value="TBP_eukaryotes"/>
    <property type="match status" value="1"/>
</dbReference>
<evidence type="ECO:0000256" key="3">
    <source>
        <dbReference type="ARBA" id="ARBA00021962"/>
    </source>
</evidence>
<dbReference type="PROSITE" id="PS00351">
    <property type="entry name" value="TFIID"/>
    <property type="match status" value="1"/>
</dbReference>
<comment type="subcellular location">
    <subcellularLocation>
        <location evidence="1">Nucleus</location>
    </subcellularLocation>
</comment>
<reference evidence="13" key="1">
    <citation type="submission" date="2020-11" db="EMBL/GenBank/DDBJ databases">
        <authorList>
            <person name="Tran Van P."/>
        </authorList>
    </citation>
    <scope>NUCLEOTIDE SEQUENCE</scope>
</reference>
<evidence type="ECO:0000256" key="1">
    <source>
        <dbReference type="ARBA" id="ARBA00004123"/>
    </source>
</evidence>
<dbReference type="EMBL" id="OD564383">
    <property type="protein sequence ID" value="CAD7438127.1"/>
    <property type="molecule type" value="Genomic_DNA"/>
</dbReference>
<evidence type="ECO:0000256" key="5">
    <source>
        <dbReference type="ARBA" id="ARBA00023163"/>
    </source>
</evidence>
<dbReference type="GO" id="GO:0000992">
    <property type="term" value="F:RNA polymerase III cis-regulatory region sequence-specific DNA binding"/>
    <property type="evidence" value="ECO:0007669"/>
    <property type="project" value="UniProtKB-ARBA"/>
</dbReference>
<sequence>MDVDREVDPSRSAQLSEPQTSQQAAMPPPATSAVQRSSVPPQALMSALTPASGEPTLAPTLQNVVSTVNLGCILDLMKINFSTRNSEYNPSRFCGIVMRLREPHTTALLFKSGKVVVTGAKSEDCAQLAARKYARIVQKLGFPARFMEFTIQNIVATCDVRFPIRVENLNQMHGQFSSYEPELFPGLIYRMVRPRVVLLIFVNGKIVMTGAKTRQELQEALDNIYPILKSFKKQ</sequence>
<dbReference type="GO" id="GO:0000978">
    <property type="term" value="F:RNA polymerase II cis-regulatory region sequence-specific DNA binding"/>
    <property type="evidence" value="ECO:0007669"/>
    <property type="project" value="UniProtKB-ARBA"/>
</dbReference>
<evidence type="ECO:0000256" key="6">
    <source>
        <dbReference type="ARBA" id="ARBA00023242"/>
    </source>
</evidence>
<dbReference type="FunFam" id="3.30.310.10:FF:000001">
    <property type="entry name" value="TATA-box-binding protein 2"/>
    <property type="match status" value="1"/>
</dbReference>
<evidence type="ECO:0000256" key="9">
    <source>
        <dbReference type="ARBA" id="ARBA00037612"/>
    </source>
</evidence>
<dbReference type="HAMAP" id="MF_00408">
    <property type="entry name" value="TATA_bind_prot_arch"/>
    <property type="match status" value="1"/>
</dbReference>
<gene>
    <name evidence="13" type="ORF">TBIB3V08_LOCUS724</name>
</gene>
<evidence type="ECO:0000256" key="7">
    <source>
        <dbReference type="ARBA" id="ARBA00030739"/>
    </source>
</evidence>